<keyword evidence="1" id="KW-0677">Repeat</keyword>
<dbReference type="Pfam" id="PF22939">
    <property type="entry name" value="WHD_GPIID"/>
    <property type="match status" value="1"/>
</dbReference>
<feature type="compositionally biased region" description="Polar residues" evidence="2">
    <location>
        <begin position="57"/>
        <end position="78"/>
    </location>
</feature>
<proteinExistence type="predicted"/>
<evidence type="ECO:0000256" key="1">
    <source>
        <dbReference type="ARBA" id="ARBA00022737"/>
    </source>
</evidence>
<dbReference type="InterPro" id="IPR031359">
    <property type="entry name" value="NACHT_N"/>
</dbReference>
<feature type="domain" description="Nephrocystin 3-like N-terminal" evidence="5">
    <location>
        <begin position="438"/>
        <end position="604"/>
    </location>
</feature>
<reference evidence="6" key="1">
    <citation type="journal article" date="2012" name="PLoS Genet.">
        <title>Comparative analysis of the genomes of two field isolates of the rice blast fungus Magnaporthe oryzae.</title>
        <authorList>
            <person name="Xue M."/>
            <person name="Yang J."/>
            <person name="Li Z."/>
            <person name="Hu S."/>
            <person name="Yao N."/>
            <person name="Dean R.A."/>
            <person name="Zhao W."/>
            <person name="Shen M."/>
            <person name="Zhang H."/>
            <person name="Li C."/>
            <person name="Liu L."/>
            <person name="Cao L."/>
            <person name="Xu X."/>
            <person name="Xing Y."/>
            <person name="Hsiang T."/>
            <person name="Zhang Z."/>
            <person name="Xu J.R."/>
            <person name="Peng Y.L."/>
        </authorList>
    </citation>
    <scope>NUCLEOTIDE SEQUENCE</scope>
    <source>
        <strain evidence="6">Y34</strain>
    </source>
</reference>
<sequence>MPDRFNAPDIFFLLDLSTSVVERTLQYRCAPHSIMGLFGRKANPSGAPSSSGKQSSRWKTWSRKSGGSNKNSPAQNDCEVSNVSIVTGSISPPRDVDEAEVTNASNTATSAELLPSKSCPTNNKPIPNDGGATADSTSSWDLAYEALREEKPEIVQAYEELLSKTSSYLEKTSSTADLNDILSKASNDRAKPFHASDTEIVKQKVQSDTSSRRTMENIIVMGQKHMEGRQIAFKVGTQKLVLQDQMQHLVTGIQFGKDWIDKAVQASPMASTAWAGVCLLLPLLINPAVVDQANKEGFAYVTQKIQYYTDMESFFLHGNEQIFPAKAKHHLRKLFIELYKAIIDFQAQSVLRFFRSRFSTFVRDIAKWDSWEEMLQKVKGLVRAVDDSSQQINATATKAALGELVQMTREAEEDKCLQALRRGDYVWYKERVQSRVSDTCSWFLNHESYQSWLAAESGPLLVSADPGCGKSVLAKYLIDSKFNFRLSKDAAICYFFFRDPDQNTIELALCALVHQLLCLRPQLMRHALARYKQDGAKLADNTTALWNVLESASADPEAGTVLIVLDALDECRQDERNMATLSRFIHEHFHKARPKSLKILLTSRPYQGTIQHIQKLENSFPNIRIKGEDDSETISEEINAVIEHRVNQIHNLDTTLKKHLEERLKEETTFKRTLRGIDSAIQTLPATVNEAYEKILSRSSDPAKARKTVLILLAAYRPLTLHEMQIAVGLRMDTLCLGDLDMESDESFGERLRQLCGLFITVHDKRVYFLHQTAREFLLPIAKDLWKPN</sequence>
<evidence type="ECO:0000313" key="6">
    <source>
        <dbReference type="EMBL" id="ELQ33829.1"/>
    </source>
</evidence>
<dbReference type="PANTHER" id="PTHR10039">
    <property type="entry name" value="AMELOGENIN"/>
    <property type="match status" value="1"/>
</dbReference>
<evidence type="ECO:0000259" key="4">
    <source>
        <dbReference type="Pfam" id="PF22939"/>
    </source>
</evidence>
<feature type="domain" description="NWD NACHT-NTPase N-terminal" evidence="3">
    <location>
        <begin position="140"/>
        <end position="380"/>
    </location>
</feature>
<evidence type="ECO:0008006" key="7">
    <source>
        <dbReference type="Google" id="ProtNLM"/>
    </source>
</evidence>
<feature type="region of interest" description="Disordered" evidence="2">
    <location>
        <begin position="39"/>
        <end position="78"/>
    </location>
</feature>
<dbReference type="Pfam" id="PF17100">
    <property type="entry name" value="NACHT_N"/>
    <property type="match status" value="1"/>
</dbReference>
<accession>A0AA97PGK4</accession>
<dbReference type="Gene3D" id="3.40.50.300">
    <property type="entry name" value="P-loop containing nucleotide triphosphate hydrolases"/>
    <property type="match status" value="1"/>
</dbReference>
<feature type="domain" description="GPI inositol-deacylase winged helix" evidence="4">
    <location>
        <begin position="703"/>
        <end position="779"/>
    </location>
</feature>
<dbReference type="EMBL" id="JH793925">
    <property type="protein sequence ID" value="ELQ33829.1"/>
    <property type="molecule type" value="Genomic_DNA"/>
</dbReference>
<feature type="region of interest" description="Disordered" evidence="2">
    <location>
        <begin position="111"/>
        <end position="136"/>
    </location>
</feature>
<protein>
    <recommendedName>
        <fullName evidence="7">NWD NACHT-NTPase N-terminal domain-containing protein</fullName>
    </recommendedName>
</protein>
<dbReference type="InterPro" id="IPR056884">
    <property type="entry name" value="NPHP3-like_N"/>
</dbReference>
<organism evidence="6">
    <name type="scientific">Pyricularia oryzae (strain Y34)</name>
    <name type="common">Rice blast fungus</name>
    <name type="synonym">Magnaporthe oryzae</name>
    <dbReference type="NCBI Taxonomy" id="1143189"/>
    <lineage>
        <taxon>Eukaryota</taxon>
        <taxon>Fungi</taxon>
        <taxon>Dikarya</taxon>
        <taxon>Ascomycota</taxon>
        <taxon>Pezizomycotina</taxon>
        <taxon>Sordariomycetes</taxon>
        <taxon>Sordariomycetidae</taxon>
        <taxon>Magnaporthales</taxon>
        <taxon>Pyriculariaceae</taxon>
        <taxon>Pyricularia</taxon>
    </lineage>
</organism>
<evidence type="ECO:0000259" key="5">
    <source>
        <dbReference type="Pfam" id="PF24883"/>
    </source>
</evidence>
<evidence type="ECO:0000259" key="3">
    <source>
        <dbReference type="Pfam" id="PF17100"/>
    </source>
</evidence>
<dbReference type="AlphaFoldDB" id="A0AA97PGK4"/>
<dbReference type="SUPFAM" id="SSF52540">
    <property type="entry name" value="P-loop containing nucleoside triphosphate hydrolases"/>
    <property type="match status" value="1"/>
</dbReference>
<feature type="compositionally biased region" description="Low complexity" evidence="2">
    <location>
        <begin position="44"/>
        <end position="55"/>
    </location>
</feature>
<name>A0AA97PGK4_PYRO3</name>
<dbReference type="Proteomes" id="UP000011086">
    <property type="component" value="Unassembled WGS sequence"/>
</dbReference>
<gene>
    <name evidence="6" type="ORF">OOU_Y34scaffold00870g6</name>
</gene>
<dbReference type="Pfam" id="PF24883">
    <property type="entry name" value="NPHP3_N"/>
    <property type="match status" value="1"/>
</dbReference>
<dbReference type="InterPro" id="IPR027417">
    <property type="entry name" value="P-loop_NTPase"/>
</dbReference>
<evidence type="ECO:0000256" key="2">
    <source>
        <dbReference type="SAM" id="MobiDB-lite"/>
    </source>
</evidence>
<dbReference type="InterPro" id="IPR054471">
    <property type="entry name" value="GPIID_WHD"/>
</dbReference>